<comment type="caution">
    <text evidence="1">The sequence shown here is derived from an EMBL/GenBank/DDBJ whole genome shotgun (WGS) entry which is preliminary data.</text>
</comment>
<evidence type="ECO:0000313" key="2">
    <source>
        <dbReference type="Proteomes" id="UP000266841"/>
    </source>
</evidence>
<keyword evidence="2" id="KW-1185">Reference proteome</keyword>
<proteinExistence type="predicted"/>
<gene>
    <name evidence="1" type="ORF">THAOC_13537</name>
</gene>
<evidence type="ECO:0000313" key="1">
    <source>
        <dbReference type="EMBL" id="EJK65586.1"/>
    </source>
</evidence>
<accession>K0SX76</accession>
<organism evidence="1 2">
    <name type="scientific">Thalassiosira oceanica</name>
    <name type="common">Marine diatom</name>
    <dbReference type="NCBI Taxonomy" id="159749"/>
    <lineage>
        <taxon>Eukaryota</taxon>
        <taxon>Sar</taxon>
        <taxon>Stramenopiles</taxon>
        <taxon>Ochrophyta</taxon>
        <taxon>Bacillariophyta</taxon>
        <taxon>Coscinodiscophyceae</taxon>
        <taxon>Thalassiosirophycidae</taxon>
        <taxon>Thalassiosirales</taxon>
        <taxon>Thalassiosiraceae</taxon>
        <taxon>Thalassiosira</taxon>
    </lineage>
</organism>
<sequence length="191" mass="21450">MTHTSVVEARRRKRTACTHFNNFTVHAIARAAHVSSLRFSLRDGRVVLGVLMASNVTASNSGEPNRVPICPFSDFFIGLFYRKNEERRGQPDKFFLHHDTDLPDDLERGGCRSPGGVTAAGAKTDEQKAFTVSRRRRRPRMAAETGIEARRSEDRGDTRLVLRSARVRGDGACVRIHRDAGLLRLHRDLSN</sequence>
<dbReference type="AlphaFoldDB" id="K0SX76"/>
<protein>
    <submittedName>
        <fullName evidence="1">Uncharacterized protein</fullName>
    </submittedName>
</protein>
<dbReference type="EMBL" id="AGNL01015659">
    <property type="protein sequence ID" value="EJK65586.1"/>
    <property type="molecule type" value="Genomic_DNA"/>
</dbReference>
<dbReference type="Proteomes" id="UP000266841">
    <property type="component" value="Unassembled WGS sequence"/>
</dbReference>
<name>K0SX76_THAOC</name>
<reference evidence="1 2" key="1">
    <citation type="journal article" date="2012" name="Genome Biol.">
        <title>Genome and low-iron response of an oceanic diatom adapted to chronic iron limitation.</title>
        <authorList>
            <person name="Lommer M."/>
            <person name="Specht M."/>
            <person name="Roy A.S."/>
            <person name="Kraemer L."/>
            <person name="Andreson R."/>
            <person name="Gutowska M.A."/>
            <person name="Wolf J."/>
            <person name="Bergner S.V."/>
            <person name="Schilhabel M.B."/>
            <person name="Klostermeier U.C."/>
            <person name="Beiko R.G."/>
            <person name="Rosenstiel P."/>
            <person name="Hippler M."/>
            <person name="Laroche J."/>
        </authorList>
    </citation>
    <scope>NUCLEOTIDE SEQUENCE [LARGE SCALE GENOMIC DNA]</scope>
    <source>
        <strain evidence="1 2">CCMP1005</strain>
    </source>
</reference>